<dbReference type="EMBL" id="JBHSDI010000001">
    <property type="protein sequence ID" value="MFC4257800.1"/>
    <property type="molecule type" value="Genomic_DNA"/>
</dbReference>
<evidence type="ECO:0000313" key="2">
    <source>
        <dbReference type="EMBL" id="MFC4257800.1"/>
    </source>
</evidence>
<sequence>MGFLYIFFILVCGFIVANYHLPTRFRQGRSTGWDYYFRIGLLGLWCVVFGFLVTVVLDVLNLPTYLFNLIGYPLAQVRESWLSFGLEEITSHQISVATFALIGSVLFAIYSHIRARNKVFRVSKLAYECSGHHLEKLLLDATVFNMSVSVTLKSRKWYAGKVVDFTPETGGVRTFALLPMKSGYRREADLQLVDTQDYEAYYRFMGMKGDHTGRLDLEHFRVVIPVEHISHIAMFDQETYEIFTFTRPPAPEVTTLPEPHC</sequence>
<keyword evidence="1" id="KW-0472">Membrane</keyword>
<dbReference type="Proteomes" id="UP001595798">
    <property type="component" value="Unassembled WGS sequence"/>
</dbReference>
<gene>
    <name evidence="2" type="ORF">ACFOZ5_02005</name>
</gene>
<reference evidence="3" key="1">
    <citation type="journal article" date="2019" name="Int. J. Syst. Evol. Microbiol.">
        <title>The Global Catalogue of Microorganisms (GCM) 10K type strain sequencing project: providing services to taxonomists for standard genome sequencing and annotation.</title>
        <authorList>
            <consortium name="The Broad Institute Genomics Platform"/>
            <consortium name="The Broad Institute Genome Sequencing Center for Infectious Disease"/>
            <person name="Wu L."/>
            <person name="Ma J."/>
        </authorList>
    </citation>
    <scope>NUCLEOTIDE SEQUENCE [LARGE SCALE GENOMIC DNA]</scope>
    <source>
        <strain evidence="3">CECT 7297</strain>
    </source>
</reference>
<keyword evidence="1" id="KW-0812">Transmembrane</keyword>
<keyword evidence="1" id="KW-1133">Transmembrane helix</keyword>
<organism evidence="2 3">
    <name type="scientific">Marinobacter lacisalsi</name>
    <dbReference type="NCBI Taxonomy" id="475979"/>
    <lineage>
        <taxon>Bacteria</taxon>
        <taxon>Pseudomonadati</taxon>
        <taxon>Pseudomonadota</taxon>
        <taxon>Gammaproteobacteria</taxon>
        <taxon>Pseudomonadales</taxon>
        <taxon>Marinobacteraceae</taxon>
        <taxon>Marinobacter</taxon>
    </lineage>
</organism>
<protein>
    <submittedName>
        <fullName evidence="2">Uncharacterized protein</fullName>
    </submittedName>
</protein>
<evidence type="ECO:0000256" key="1">
    <source>
        <dbReference type="SAM" id="Phobius"/>
    </source>
</evidence>
<comment type="caution">
    <text evidence="2">The sequence shown here is derived from an EMBL/GenBank/DDBJ whole genome shotgun (WGS) entry which is preliminary data.</text>
</comment>
<accession>A0ABV8QE68</accession>
<name>A0ABV8QE68_9GAMM</name>
<feature type="transmembrane region" description="Helical" evidence="1">
    <location>
        <begin position="6"/>
        <end position="23"/>
    </location>
</feature>
<feature type="transmembrane region" description="Helical" evidence="1">
    <location>
        <begin position="94"/>
        <end position="113"/>
    </location>
</feature>
<dbReference type="RefSeq" id="WP_379885058.1">
    <property type="nucleotide sequence ID" value="NZ_JBHSDI010000001.1"/>
</dbReference>
<feature type="transmembrane region" description="Helical" evidence="1">
    <location>
        <begin position="35"/>
        <end position="57"/>
    </location>
</feature>
<proteinExistence type="predicted"/>
<evidence type="ECO:0000313" key="3">
    <source>
        <dbReference type="Proteomes" id="UP001595798"/>
    </source>
</evidence>
<keyword evidence="3" id="KW-1185">Reference proteome</keyword>